<evidence type="ECO:0000313" key="2">
    <source>
        <dbReference type="Proteomes" id="UP001210231"/>
    </source>
</evidence>
<accession>A0ABT4ULM8</accession>
<organism evidence="1 2">
    <name type="scientific">Polluticaenibacter yanchengensis</name>
    <dbReference type="NCBI Taxonomy" id="3014562"/>
    <lineage>
        <taxon>Bacteria</taxon>
        <taxon>Pseudomonadati</taxon>
        <taxon>Bacteroidota</taxon>
        <taxon>Chitinophagia</taxon>
        <taxon>Chitinophagales</taxon>
        <taxon>Chitinophagaceae</taxon>
        <taxon>Polluticaenibacter</taxon>
    </lineage>
</organism>
<reference evidence="1 2" key="1">
    <citation type="submission" date="2022-12" db="EMBL/GenBank/DDBJ databases">
        <title>Chitinophagaceae gen. sp. nov., a new member of the family Chitinophagaceae, isolated from soil in a chemical factory.</title>
        <authorList>
            <person name="Ke Z."/>
        </authorList>
    </citation>
    <scope>NUCLEOTIDE SEQUENCE [LARGE SCALE GENOMIC DNA]</scope>
    <source>
        <strain evidence="1 2">LY-5</strain>
    </source>
</reference>
<dbReference type="Proteomes" id="UP001210231">
    <property type="component" value="Unassembled WGS sequence"/>
</dbReference>
<dbReference type="NCBIfam" id="TIGR04409">
    <property type="entry name" value="LptC_YrbK"/>
    <property type="match status" value="1"/>
</dbReference>
<dbReference type="PROSITE" id="PS51257">
    <property type="entry name" value="PROKAR_LIPOPROTEIN"/>
    <property type="match status" value="1"/>
</dbReference>
<protein>
    <submittedName>
        <fullName evidence="1">LPS export ABC transporter periplasmic protein LptC</fullName>
    </submittedName>
</protein>
<dbReference type="RefSeq" id="WP_407032041.1">
    <property type="nucleotide sequence ID" value="NZ_JAQGEF010000016.1"/>
</dbReference>
<keyword evidence="2" id="KW-1185">Reference proteome</keyword>
<comment type="caution">
    <text evidence="1">The sequence shown here is derived from an EMBL/GenBank/DDBJ whole genome shotgun (WGS) entry which is preliminary data.</text>
</comment>
<dbReference type="Gene3D" id="2.60.450.10">
    <property type="entry name" value="Lipopolysaccharide (LPS) transport protein A like domain"/>
    <property type="match status" value="1"/>
</dbReference>
<dbReference type="EMBL" id="JAQGEF010000016">
    <property type="protein sequence ID" value="MDA3615715.1"/>
    <property type="molecule type" value="Genomic_DNA"/>
</dbReference>
<evidence type="ECO:0000313" key="1">
    <source>
        <dbReference type="EMBL" id="MDA3615715.1"/>
    </source>
</evidence>
<dbReference type="InterPro" id="IPR026265">
    <property type="entry name" value="LptC"/>
</dbReference>
<name>A0ABT4ULM8_9BACT</name>
<sequence>MDIGKIKIHIENYIPKGFLFLGALVFFASCENDTKYINSINEKVKDVEEVRNVHGTMSQSANLKAELTAPLMLKVKSDTIYTEFPNSLKVTFYENESPSTYITSKYGIFYDTYRKVHLVDSVVILKMPTDTIYCRDLWWDQNKKEFFTDNPVRVRTAKQVLNGSGMWAKEDMSHYTLFNSKDGSVDVPENIQVY</sequence>
<proteinExistence type="predicted"/>
<dbReference type="InterPro" id="IPR010664">
    <property type="entry name" value="LipoPS_assembly_LptC-rel"/>
</dbReference>
<gene>
    <name evidence="1" type="primary">lptC</name>
    <name evidence="1" type="ORF">O3P16_12910</name>
</gene>
<dbReference type="Pfam" id="PF06835">
    <property type="entry name" value="LptC"/>
    <property type="match status" value="1"/>
</dbReference>